<protein>
    <recommendedName>
        <fullName evidence="5">Scaffolding protein</fullName>
    </recommendedName>
</protein>
<name>A0A1Y3XYZ1_9ACTN</name>
<dbReference type="RefSeq" id="WP_094335658.1">
    <property type="nucleotide sequence ID" value="NZ_NFIE01000013.1"/>
</dbReference>
<sequence length="169" mass="17671">MAGDEVGSQGQERAECTTAHEPESQAAQEPLTGGDAGAHDAGADYGALLAERDAKIEELEGAIAEAAKSAEAAEALRAEMDELRRQGADQRVEFELTMAGARSVKAARVLLDDHGGDVDALKEAEPWLFVGTPAKQQGGKTGLPNAGAASDEGKTMKRWREIAGIADEE</sequence>
<proteinExistence type="predicted"/>
<feature type="region of interest" description="Disordered" evidence="2">
    <location>
        <begin position="131"/>
        <end position="157"/>
    </location>
</feature>
<accession>A0A1Y3XYZ1</accession>
<gene>
    <name evidence="3" type="ORF">B5G02_06615</name>
</gene>
<evidence type="ECO:0000256" key="1">
    <source>
        <dbReference type="SAM" id="Coils"/>
    </source>
</evidence>
<evidence type="ECO:0000313" key="4">
    <source>
        <dbReference type="Proteomes" id="UP000195781"/>
    </source>
</evidence>
<dbReference type="Proteomes" id="UP000195781">
    <property type="component" value="Unassembled WGS sequence"/>
</dbReference>
<keyword evidence="4" id="KW-1185">Reference proteome</keyword>
<dbReference type="EMBL" id="NFIE01000013">
    <property type="protein sequence ID" value="OUN88447.1"/>
    <property type="molecule type" value="Genomic_DNA"/>
</dbReference>
<comment type="caution">
    <text evidence="3">The sequence shown here is derived from an EMBL/GenBank/DDBJ whole genome shotgun (WGS) entry which is preliminary data.</text>
</comment>
<keyword evidence="1" id="KW-0175">Coiled coil</keyword>
<dbReference type="OrthoDB" id="3177997at2"/>
<evidence type="ECO:0000313" key="3">
    <source>
        <dbReference type="EMBL" id="OUN88447.1"/>
    </source>
</evidence>
<organism evidence="3 4">
    <name type="scientific">[Collinsella] massiliensis</name>
    <dbReference type="NCBI Taxonomy" id="1232426"/>
    <lineage>
        <taxon>Bacteria</taxon>
        <taxon>Bacillati</taxon>
        <taxon>Actinomycetota</taxon>
        <taxon>Coriobacteriia</taxon>
        <taxon>Coriobacteriales</taxon>
        <taxon>Coriobacteriaceae</taxon>
        <taxon>Enorma</taxon>
    </lineage>
</organism>
<reference evidence="4" key="1">
    <citation type="submission" date="2017-04" db="EMBL/GenBank/DDBJ databases">
        <title>Function of individual gut microbiota members based on whole genome sequencing of pure cultures obtained from chicken caecum.</title>
        <authorList>
            <person name="Medvecky M."/>
            <person name="Cejkova D."/>
            <person name="Polansky O."/>
            <person name="Karasova D."/>
            <person name="Kubasova T."/>
            <person name="Cizek A."/>
            <person name="Rychlik I."/>
        </authorList>
    </citation>
    <scope>NUCLEOTIDE SEQUENCE [LARGE SCALE GENOMIC DNA]</scope>
    <source>
        <strain evidence="4">An5</strain>
    </source>
</reference>
<evidence type="ECO:0000256" key="2">
    <source>
        <dbReference type="SAM" id="MobiDB-lite"/>
    </source>
</evidence>
<evidence type="ECO:0008006" key="5">
    <source>
        <dbReference type="Google" id="ProtNLM"/>
    </source>
</evidence>
<feature type="coiled-coil region" evidence="1">
    <location>
        <begin position="49"/>
        <end position="93"/>
    </location>
</feature>
<feature type="region of interest" description="Disordered" evidence="2">
    <location>
        <begin position="1"/>
        <end position="41"/>
    </location>
</feature>
<feature type="compositionally biased region" description="Basic and acidic residues" evidence="2">
    <location>
        <begin position="12"/>
        <end position="23"/>
    </location>
</feature>
<dbReference type="AlphaFoldDB" id="A0A1Y3XYZ1"/>